<dbReference type="AlphaFoldDB" id="A0A1G2CK27"/>
<dbReference type="InterPro" id="IPR051172">
    <property type="entry name" value="Chlamydia_OmcB"/>
</dbReference>
<name>A0A1G2CK27_9BACT</name>
<dbReference type="PANTHER" id="PTHR34819">
    <property type="entry name" value="LARGE CYSTEINE-RICH PERIPLASMIC PROTEIN OMCB"/>
    <property type="match status" value="1"/>
</dbReference>
<keyword evidence="1" id="KW-0472">Membrane</keyword>
<comment type="caution">
    <text evidence="2">The sequence shown here is derived from an EMBL/GenBank/DDBJ whole genome shotgun (WGS) entry which is preliminary data.</text>
</comment>
<organism evidence="2 3">
    <name type="scientific">Candidatus Liptonbacteria bacterium RIFCSPLOWO2_01_FULL_56_20</name>
    <dbReference type="NCBI Taxonomy" id="1798652"/>
    <lineage>
        <taxon>Bacteria</taxon>
        <taxon>Candidatus Liptoniibacteriota</taxon>
    </lineage>
</organism>
<gene>
    <name evidence="2" type="ORF">A3A43_00340</name>
</gene>
<accession>A0A1G2CK27</accession>
<dbReference type="EMBL" id="MHLC01000021">
    <property type="protein sequence ID" value="OGZ01080.1"/>
    <property type="molecule type" value="Genomic_DNA"/>
</dbReference>
<protein>
    <submittedName>
        <fullName evidence="2">Uncharacterized protein</fullName>
    </submittedName>
</protein>
<evidence type="ECO:0000313" key="3">
    <source>
        <dbReference type="Proteomes" id="UP000178495"/>
    </source>
</evidence>
<feature type="transmembrane region" description="Helical" evidence="1">
    <location>
        <begin position="6"/>
        <end position="23"/>
    </location>
</feature>
<keyword evidence="1" id="KW-0812">Transmembrane</keyword>
<sequence length="570" mass="61019">MTKTRWMLIVLVLLIIGGGYYWYSRPRGSEISLEFTKPNQVLVGQPFTFTVAFSNYSDQVFDNARLSIILPDEVSFVGQSPDQRVAEQLIGDVGPGSLNQQSRDLIVLGGSQSIKRVEAKLSYRVSGSSAEFESRSGADIAIGQPAVGLTFTAPQNVPNGEDFDLTIQYQNNSAEDVRGLRLQLDYPQAFKLKKSSLAPVQGVTNAWDLGTLPKSVGGTITISGSAVGPEQSLMNFIATLSADFLGQDYTISKQAADVSIAISPLALTVTLNNSAGYVAHLSDTLTYTLRYRNNSDTTFTNVTISAVLTGELFNMAAIQSAAAFNSVSNTLTWNTANTPALANIAPGQEGSVDMTLKVKDAFPIRRLSDKNYTLKVQAQVESPTVIPGTAASKTFSLVNLETRVAGQIAVRALGFFRDAAAGILNAGPYPPKVNAPTQYSIHWVIQNYATDVSNVVVSAFLQSGTRFTGTVVSTIDAKPVYNAASGEVRWEIGNLAATKGVIGQPLEAVFQIENTPAVNQVGQTIPLLGETRIQANDMFVNAALVNSAPSVLSDVRDDPTITTSDRKVQP</sequence>
<proteinExistence type="predicted"/>
<evidence type="ECO:0000256" key="1">
    <source>
        <dbReference type="SAM" id="Phobius"/>
    </source>
</evidence>
<reference evidence="2 3" key="1">
    <citation type="journal article" date="2016" name="Nat. Commun.">
        <title>Thousands of microbial genomes shed light on interconnected biogeochemical processes in an aquifer system.</title>
        <authorList>
            <person name="Anantharaman K."/>
            <person name="Brown C.T."/>
            <person name="Hug L.A."/>
            <person name="Sharon I."/>
            <person name="Castelle C.J."/>
            <person name="Probst A.J."/>
            <person name="Thomas B.C."/>
            <person name="Singh A."/>
            <person name="Wilkins M.J."/>
            <person name="Karaoz U."/>
            <person name="Brodie E.L."/>
            <person name="Williams K.H."/>
            <person name="Hubbard S.S."/>
            <person name="Banfield J.F."/>
        </authorList>
    </citation>
    <scope>NUCLEOTIDE SEQUENCE [LARGE SCALE GENOMIC DNA]</scope>
</reference>
<dbReference type="PANTHER" id="PTHR34819:SF5">
    <property type="entry name" value="CONSERVED REPEAT DOMAIN PROTEIN"/>
    <property type="match status" value="1"/>
</dbReference>
<dbReference type="Proteomes" id="UP000178495">
    <property type="component" value="Unassembled WGS sequence"/>
</dbReference>
<evidence type="ECO:0000313" key="2">
    <source>
        <dbReference type="EMBL" id="OGZ01080.1"/>
    </source>
</evidence>
<dbReference type="STRING" id="1798652.A3A43_00340"/>
<keyword evidence="1" id="KW-1133">Transmembrane helix</keyword>